<dbReference type="Pfam" id="PF01333">
    <property type="entry name" value="Apocytochr_F_C"/>
    <property type="match status" value="1"/>
</dbReference>
<reference evidence="16" key="1">
    <citation type="journal article" date="2010" name="Proc. Natl. Acad. Sci. U.S.A.">
        <title>A common red algal origin of the apicomplexan, dinoflagellate, and heterokont plastids.</title>
        <authorList>
            <person name="Janouskovec J."/>
            <person name="Horak A."/>
            <person name="Obornik M."/>
            <person name="Lukes J."/>
            <person name="Keeling P.J."/>
        </authorList>
    </citation>
    <scope>NUCLEOTIDE SEQUENCE [LARGE SCALE GENOMIC DNA]</scope>
</reference>
<dbReference type="InterPro" id="IPR002325">
    <property type="entry name" value="Cyt_f"/>
</dbReference>
<dbReference type="SUPFAM" id="SSF51246">
    <property type="entry name" value="Rudiment single hybrid motif"/>
    <property type="match status" value="1"/>
</dbReference>
<protein>
    <submittedName>
        <fullName evidence="16">Component of cytochrome b6/f complex</fullName>
    </submittedName>
</protein>
<keyword evidence="3" id="KW-0813">Transport</keyword>
<geneLocation type="chloroplast" evidence="16"/>
<dbReference type="PANTHER" id="PTHR33288:SF10">
    <property type="entry name" value="CYTOCHROME F"/>
    <property type="match status" value="1"/>
</dbReference>
<accession>D9IXM9</accession>
<sequence>MTMSVNFDLSFPIYAQQAYANPREANGRIVCANCHLAAKPVEVETVQAVFPDSSFAVKVTVPYPQNAEQLLGDGSKGPVGVGAVVILPEGFKLAPADRTPKDARFSNSVIPYGPEADNILVVGPVYGEANRELYFPVVSPSDDALGQKYTIYVGANRGRGQVNPNGDKTNNNLVTAPANGEITDVQRKPNGECVISLKTGSGDTLTQKVPRGIDLAVSKGQLVKVDQPLTLDPNIGGFGQSEAGIVLQKKNRLVGLFIFCVGITLAQIFLVLKKKQYERVQLWSM</sequence>
<feature type="domain" description="Cytochrome f large" evidence="15">
    <location>
        <begin position="11"/>
        <end position="158"/>
    </location>
</feature>
<evidence type="ECO:0000256" key="1">
    <source>
        <dbReference type="ARBA" id="ARBA00004167"/>
    </source>
</evidence>
<dbReference type="PANTHER" id="PTHR33288">
    <property type="match status" value="1"/>
</dbReference>
<evidence type="ECO:0000256" key="5">
    <source>
        <dbReference type="ARBA" id="ARBA00022617"/>
    </source>
</evidence>
<evidence type="ECO:0000256" key="8">
    <source>
        <dbReference type="ARBA" id="ARBA00022982"/>
    </source>
</evidence>
<feature type="binding site" description="covalent" evidence="13">
    <location>
        <position position="34"/>
    </location>
    <ligand>
        <name>heme</name>
        <dbReference type="ChEBI" id="CHEBI:30413"/>
    </ligand>
</feature>
<comment type="subcellular location">
    <subcellularLocation>
        <location evidence="1">Membrane</location>
        <topology evidence="1">Single-pass membrane protein</topology>
    </subcellularLocation>
</comment>
<dbReference type="InterPro" id="IPR024058">
    <property type="entry name" value="Cyt-f_TM"/>
</dbReference>
<dbReference type="SUPFAM" id="SSF49441">
    <property type="entry name" value="Cytochrome f, large domain"/>
    <property type="match status" value="1"/>
</dbReference>
<evidence type="ECO:0000256" key="6">
    <source>
        <dbReference type="ARBA" id="ARBA00022692"/>
    </source>
</evidence>
<dbReference type="InterPro" id="IPR011054">
    <property type="entry name" value="Rudment_hybrid_motif"/>
</dbReference>
<dbReference type="Pfam" id="PF16639">
    <property type="entry name" value="Apocytochr_F_N"/>
    <property type="match status" value="1"/>
</dbReference>
<dbReference type="GO" id="GO:0015979">
    <property type="term" value="P:photosynthesis"/>
    <property type="evidence" value="ECO:0007669"/>
    <property type="project" value="UniProtKB-KW"/>
</dbReference>
<keyword evidence="4" id="KW-0602">Photosynthesis</keyword>
<evidence type="ECO:0000256" key="12">
    <source>
        <dbReference type="ARBA" id="ARBA00023136"/>
    </source>
</evidence>
<gene>
    <name evidence="16" type="primary">petA</name>
</gene>
<dbReference type="PRINTS" id="PR00610">
    <property type="entry name" value="CYTOCHROMEF"/>
</dbReference>
<name>D9IXM9_9ALVE</name>
<keyword evidence="10 13" id="KW-0408">Iron</keyword>
<dbReference type="EMBL" id="HM222968">
    <property type="protein sequence ID" value="ADJ66596.1"/>
    <property type="molecule type" value="Genomic_DNA"/>
</dbReference>
<dbReference type="InterPro" id="IPR036826">
    <property type="entry name" value="Cyt_f_lg_dom_sf"/>
</dbReference>
<keyword evidence="12 14" id="KW-0472">Membrane</keyword>
<dbReference type="AlphaFoldDB" id="D9IXM9"/>
<dbReference type="GO" id="GO:0020037">
    <property type="term" value="F:heme binding"/>
    <property type="evidence" value="ECO:0007669"/>
    <property type="project" value="InterPro"/>
</dbReference>
<proteinExistence type="inferred from homology"/>
<dbReference type="Gene3D" id="1.20.5.700">
    <property type="entry name" value="Single helix bin"/>
    <property type="match status" value="1"/>
</dbReference>
<evidence type="ECO:0000256" key="11">
    <source>
        <dbReference type="ARBA" id="ARBA00023078"/>
    </source>
</evidence>
<dbReference type="GO" id="GO:0009055">
    <property type="term" value="F:electron transfer activity"/>
    <property type="evidence" value="ECO:0007669"/>
    <property type="project" value="InterPro"/>
</dbReference>
<evidence type="ECO:0000256" key="3">
    <source>
        <dbReference type="ARBA" id="ARBA00022448"/>
    </source>
</evidence>
<evidence type="ECO:0000256" key="2">
    <source>
        <dbReference type="ARBA" id="ARBA00008923"/>
    </source>
</evidence>
<feature type="transmembrane region" description="Helical" evidence="14">
    <location>
        <begin position="253"/>
        <end position="272"/>
    </location>
</feature>
<feature type="binding site" description="axial binding residue" evidence="13">
    <location>
        <position position="11"/>
    </location>
    <ligand>
        <name>heme</name>
        <dbReference type="ChEBI" id="CHEBI:30413"/>
    </ligand>
    <ligandPart>
        <name>Fe</name>
        <dbReference type="ChEBI" id="CHEBI:18248"/>
    </ligandPart>
</feature>
<comment type="cofactor">
    <cofactor evidence="13">
        <name>heme</name>
        <dbReference type="ChEBI" id="CHEBI:30413"/>
    </cofactor>
    <text evidence="13">Binds 1 heme group covalently.</text>
</comment>
<evidence type="ECO:0000313" key="16">
    <source>
        <dbReference type="EMBL" id="ADJ66596.1"/>
    </source>
</evidence>
<keyword evidence="11" id="KW-0793">Thylakoid</keyword>
<dbReference type="InterPro" id="IPR024094">
    <property type="entry name" value="Cyt_f_lg_dom"/>
</dbReference>
<comment type="similarity">
    <text evidence="2">Belongs to the cytochrome f family.</text>
</comment>
<evidence type="ECO:0000256" key="9">
    <source>
        <dbReference type="ARBA" id="ARBA00022989"/>
    </source>
</evidence>
<keyword evidence="6 14" id="KW-0812">Transmembrane</keyword>
<dbReference type="Gene3D" id="2.60.40.830">
    <property type="entry name" value="Cytochrome f large domain"/>
    <property type="match status" value="1"/>
</dbReference>
<evidence type="ECO:0000256" key="4">
    <source>
        <dbReference type="ARBA" id="ARBA00022531"/>
    </source>
</evidence>
<keyword evidence="16" id="KW-0150">Chloroplast</keyword>
<evidence type="ECO:0000256" key="10">
    <source>
        <dbReference type="ARBA" id="ARBA00023004"/>
    </source>
</evidence>
<keyword evidence="5 13" id="KW-0349">Heme</keyword>
<dbReference type="Gene3D" id="2.40.50.100">
    <property type="match status" value="1"/>
</dbReference>
<dbReference type="PROSITE" id="PS51010">
    <property type="entry name" value="CYTF"/>
    <property type="match status" value="1"/>
</dbReference>
<keyword evidence="8" id="KW-0249">Electron transport</keyword>
<keyword evidence="7 13" id="KW-0479">Metal-binding</keyword>
<organism evidence="16">
    <name type="scientific">Chromerida sp. RM11</name>
    <dbReference type="NCBI Taxonomy" id="348535"/>
    <lineage>
        <taxon>Eukaryota</taxon>
        <taxon>Sar</taxon>
        <taxon>Alveolata</taxon>
        <taxon>Colpodellida</taxon>
    </lineage>
</organism>
<dbReference type="GO" id="GO:0005506">
    <property type="term" value="F:iron ion binding"/>
    <property type="evidence" value="ECO:0007669"/>
    <property type="project" value="InterPro"/>
</dbReference>
<keyword evidence="16" id="KW-0934">Plastid</keyword>
<evidence type="ECO:0000256" key="14">
    <source>
        <dbReference type="SAM" id="Phobius"/>
    </source>
</evidence>
<dbReference type="GO" id="GO:0042651">
    <property type="term" value="C:thylakoid membrane"/>
    <property type="evidence" value="ECO:0007669"/>
    <property type="project" value="InterPro"/>
</dbReference>
<evidence type="ECO:0000256" key="7">
    <source>
        <dbReference type="ARBA" id="ARBA00022723"/>
    </source>
</evidence>
<evidence type="ECO:0000259" key="15">
    <source>
        <dbReference type="Pfam" id="PF16639"/>
    </source>
</evidence>
<dbReference type="SUPFAM" id="SSF103431">
    <property type="entry name" value="Cytochrome f subunit of the cytochrome b6f complex, transmembrane anchor"/>
    <property type="match status" value="1"/>
</dbReference>
<dbReference type="RefSeq" id="YP_003795408.1">
    <property type="nucleotide sequence ID" value="NC_014345.1"/>
</dbReference>
<feature type="binding site" description="covalent" evidence="13">
    <location>
        <position position="31"/>
    </location>
    <ligand>
        <name>heme</name>
        <dbReference type="ChEBI" id="CHEBI:30413"/>
    </ligand>
</feature>
<feature type="binding site" description="axial binding residue" evidence="13">
    <location>
        <position position="35"/>
    </location>
    <ligand>
        <name>heme</name>
        <dbReference type="ChEBI" id="CHEBI:30413"/>
    </ligand>
    <ligandPart>
        <name>Fe</name>
        <dbReference type="ChEBI" id="CHEBI:18248"/>
    </ligandPart>
</feature>
<evidence type="ECO:0000256" key="13">
    <source>
        <dbReference type="PIRSR" id="PIRSR602325-50"/>
    </source>
</evidence>
<keyword evidence="9 14" id="KW-1133">Transmembrane helix</keyword>
<dbReference type="GeneID" id="9481071"/>